<dbReference type="PANTHER" id="PTHR23026">
    <property type="entry name" value="NADPH NITROREDUCTASE"/>
    <property type="match status" value="1"/>
</dbReference>
<dbReference type="Proteomes" id="UP001529423">
    <property type="component" value="Unassembled WGS sequence"/>
</dbReference>
<reference evidence="5 6" key="3">
    <citation type="submission" date="2023-06" db="EMBL/GenBank/DDBJ databases">
        <authorList>
            <person name="Zeman M."/>
            <person name="Kubasova T."/>
            <person name="Jahodarova E."/>
            <person name="Nykrynova M."/>
            <person name="Rychlik I."/>
        </authorList>
    </citation>
    <scope>NUCLEOTIDE SEQUENCE [LARGE SCALE GENOMIC DNA]</scope>
    <source>
        <strain evidence="5 6">105_WCHN</strain>
    </source>
</reference>
<dbReference type="CDD" id="cd02136">
    <property type="entry name" value="PnbA_NfnB-like"/>
    <property type="match status" value="1"/>
</dbReference>
<evidence type="ECO:0000259" key="4">
    <source>
        <dbReference type="Pfam" id="PF00881"/>
    </source>
</evidence>
<proteinExistence type="predicted"/>
<dbReference type="Gene3D" id="3.40.109.10">
    <property type="entry name" value="NADH Oxidase"/>
    <property type="match status" value="1"/>
</dbReference>
<keyword evidence="1" id="KW-0285">Flavoprotein</keyword>
<gene>
    <name evidence="5" type="ORF">QUW46_02240</name>
</gene>
<dbReference type="EMBL" id="JAUDEO010000008">
    <property type="protein sequence ID" value="MDM8333402.1"/>
    <property type="molecule type" value="Genomic_DNA"/>
</dbReference>
<dbReference type="InterPro" id="IPR000415">
    <property type="entry name" value="Nitroreductase-like"/>
</dbReference>
<reference evidence="6" key="1">
    <citation type="submission" date="2023-06" db="EMBL/GenBank/DDBJ databases">
        <title>Identification and characterization of horizontal gene transfer across gut microbiota members of farm animals based on homology search.</title>
        <authorList>
            <person name="Zeman M."/>
            <person name="Kubasova T."/>
            <person name="Jahodarova E."/>
            <person name="Nykrynova M."/>
            <person name="Rychlik I."/>
        </authorList>
    </citation>
    <scope>NUCLEOTIDE SEQUENCE [LARGE SCALE GENOMIC DNA]</scope>
    <source>
        <strain evidence="6">105_WCHN</strain>
    </source>
</reference>
<accession>A0ABT7VKY5</accession>
<name>A0ABT7VKY5_9LACO</name>
<keyword evidence="6" id="KW-1185">Reference proteome</keyword>
<dbReference type="InterPro" id="IPR050627">
    <property type="entry name" value="Nitroreductase/BluB"/>
</dbReference>
<dbReference type="SUPFAM" id="SSF55469">
    <property type="entry name" value="FMN-dependent nitroreductase-like"/>
    <property type="match status" value="1"/>
</dbReference>
<sequence>MQFEKVVRKRRSVRKFADRPVDTDLIKEVVMFAQRSPSWVNSQPWQVYCASGNSLAEIKRRYQQNDDQGVPTNPDLAVMSREQWAPQEQANMKQWGHQIVHHFPDFATAHATMTNASQSLYNSPVILFITIPKDSPDWSIFDAGAFTQTLLLTATNRGLGSIVTYNSVRYPAVLHQVLTVPNDQRFIVGVSLGYVADEPINHFRSDRVALNKLLHFR</sequence>
<reference evidence="5 6" key="2">
    <citation type="submission" date="2023-06" db="EMBL/GenBank/DDBJ databases">
        <title>Identification and characterization of horizontal gene transfer across gut microbiota members of farm animals based on homology search.</title>
        <authorList>
            <person name="Schwarzerova J."/>
            <person name="Nykrynova M."/>
            <person name="Jureckova K."/>
            <person name="Cejkova D."/>
            <person name="Rychlik I."/>
        </authorList>
    </citation>
    <scope>NUCLEOTIDE SEQUENCE [LARGE SCALE GENOMIC DNA]</scope>
    <source>
        <strain evidence="5 6">105_WCHN</strain>
    </source>
</reference>
<dbReference type="InterPro" id="IPR029479">
    <property type="entry name" value="Nitroreductase"/>
</dbReference>
<comment type="caution">
    <text evidence="5">The sequence shown here is derived from an EMBL/GenBank/DDBJ whole genome shotgun (WGS) entry which is preliminary data.</text>
</comment>
<dbReference type="PANTHER" id="PTHR23026:SF90">
    <property type="entry name" value="IODOTYROSINE DEIODINASE 1"/>
    <property type="match status" value="1"/>
</dbReference>
<protein>
    <submittedName>
        <fullName evidence="5">Nitroreductase</fullName>
    </submittedName>
</protein>
<dbReference type="RefSeq" id="WP_289559204.1">
    <property type="nucleotide sequence ID" value="NZ_JAUDEO010000008.1"/>
</dbReference>
<feature type="domain" description="Nitroreductase" evidence="4">
    <location>
        <begin position="7"/>
        <end position="194"/>
    </location>
</feature>
<evidence type="ECO:0000313" key="6">
    <source>
        <dbReference type="Proteomes" id="UP001529423"/>
    </source>
</evidence>
<evidence type="ECO:0000256" key="3">
    <source>
        <dbReference type="ARBA" id="ARBA00023002"/>
    </source>
</evidence>
<dbReference type="Pfam" id="PF00881">
    <property type="entry name" value="Nitroreductase"/>
    <property type="match status" value="1"/>
</dbReference>
<evidence type="ECO:0000313" key="5">
    <source>
        <dbReference type="EMBL" id="MDM8333402.1"/>
    </source>
</evidence>
<keyword evidence="3" id="KW-0560">Oxidoreductase</keyword>
<evidence type="ECO:0000256" key="1">
    <source>
        <dbReference type="ARBA" id="ARBA00022630"/>
    </source>
</evidence>
<organism evidence="5 6">
    <name type="scientific">Limosilactobacillus panis</name>
    <dbReference type="NCBI Taxonomy" id="47493"/>
    <lineage>
        <taxon>Bacteria</taxon>
        <taxon>Bacillati</taxon>
        <taxon>Bacillota</taxon>
        <taxon>Bacilli</taxon>
        <taxon>Lactobacillales</taxon>
        <taxon>Lactobacillaceae</taxon>
        <taxon>Limosilactobacillus</taxon>
    </lineage>
</organism>
<keyword evidence="2" id="KW-0288">FMN</keyword>
<evidence type="ECO:0000256" key="2">
    <source>
        <dbReference type="ARBA" id="ARBA00022643"/>
    </source>
</evidence>